<evidence type="ECO:0000259" key="3">
    <source>
        <dbReference type="Pfam" id="PF25019"/>
    </source>
</evidence>
<dbReference type="Proteomes" id="UP000075243">
    <property type="component" value="Chromosome 5"/>
</dbReference>
<feature type="domain" description="R13L1/DRL21-like LRR repeat region" evidence="3">
    <location>
        <begin position="194"/>
        <end position="318"/>
    </location>
</feature>
<dbReference type="SUPFAM" id="SSF52058">
    <property type="entry name" value="L domain-like"/>
    <property type="match status" value="2"/>
</dbReference>
<dbReference type="PANTHER" id="PTHR47186:SF18">
    <property type="entry name" value="RX N-TERMINAL DOMAIN-CONTAINING PROTEIN"/>
    <property type="match status" value="1"/>
</dbReference>
<name>A0A151TKX9_CAJCA</name>
<keyword evidence="1" id="KW-0677">Repeat</keyword>
<gene>
    <name evidence="4" type="ORF">KK1_024031</name>
</gene>
<dbReference type="Gramene" id="C.cajan_23345.t">
    <property type="protein sequence ID" value="C.cajan_23345.t.cds1"/>
    <property type="gene ID" value="C.cajan_23345"/>
</dbReference>
<dbReference type="PANTHER" id="PTHR47186">
    <property type="entry name" value="LEUCINE-RICH REPEAT-CONTAINING PROTEIN 57"/>
    <property type="match status" value="1"/>
</dbReference>
<dbReference type="Gene3D" id="3.80.10.10">
    <property type="entry name" value="Ribonuclease Inhibitor"/>
    <property type="match status" value="3"/>
</dbReference>
<dbReference type="AlphaFoldDB" id="A0A151TKX9"/>
<protein>
    <submittedName>
        <fullName evidence="4">Disease resistance RPP13-like protein 1</fullName>
    </submittedName>
</protein>
<dbReference type="InterPro" id="IPR032675">
    <property type="entry name" value="LRR_dom_sf"/>
</dbReference>
<reference evidence="4 5" key="1">
    <citation type="journal article" date="2012" name="Nat. Biotechnol.">
        <title>Draft genome sequence of pigeonpea (Cajanus cajan), an orphan legume crop of resource-poor farmers.</title>
        <authorList>
            <person name="Varshney R.K."/>
            <person name="Chen W."/>
            <person name="Li Y."/>
            <person name="Bharti A.K."/>
            <person name="Saxena R.K."/>
            <person name="Schlueter J.A."/>
            <person name="Donoghue M.T."/>
            <person name="Azam S."/>
            <person name="Fan G."/>
            <person name="Whaley A.M."/>
            <person name="Farmer A.D."/>
            <person name="Sheridan J."/>
            <person name="Iwata A."/>
            <person name="Tuteja R."/>
            <person name="Penmetsa R.V."/>
            <person name="Wu W."/>
            <person name="Upadhyaya H.D."/>
            <person name="Yang S.P."/>
            <person name="Shah T."/>
            <person name="Saxena K.B."/>
            <person name="Michael T."/>
            <person name="McCombie W.R."/>
            <person name="Yang B."/>
            <person name="Zhang G."/>
            <person name="Yang H."/>
            <person name="Wang J."/>
            <person name="Spillane C."/>
            <person name="Cook D.R."/>
            <person name="May G.D."/>
            <person name="Xu X."/>
            <person name="Jackson S.A."/>
        </authorList>
    </citation>
    <scope>NUCLEOTIDE SEQUENCE [LARGE SCALE GENOMIC DNA]</scope>
    <source>
        <strain evidence="5">cv. Asha</strain>
    </source>
</reference>
<evidence type="ECO:0000313" key="4">
    <source>
        <dbReference type="EMBL" id="KYP67679.1"/>
    </source>
</evidence>
<evidence type="ECO:0000256" key="1">
    <source>
        <dbReference type="ARBA" id="ARBA00022737"/>
    </source>
</evidence>
<dbReference type="InterPro" id="IPR056789">
    <property type="entry name" value="LRR_R13L1-DRL21"/>
</dbReference>
<evidence type="ECO:0000313" key="5">
    <source>
        <dbReference type="Proteomes" id="UP000075243"/>
    </source>
</evidence>
<sequence length="749" mass="85402">MHDLIYDLAKLVSGKSSCYFECGKFPGSVRHLTFLAREFDVSRRFEGLYELKCLRTFLQRRQYSFESCYLAKVVSCDWLPKLRCLRTLSLSEYKNITELPNSIGNLVLLRYLDLSYTYIKMLPNATFVLYNLQTLKLSNCKFLIQLPEQLGNLVNLRHLDISDTYLELPTQICNLQSLRTLTYFVVGKQNGLSITKLRRFPHLQGKLSILELQNVDHPMEAFQANLKKKEQIEELTLEWGSDPQDSQIAKDVLDNLQPSTNLKELNIRSYGGTSFPKWLGDSSYSNVIVLGITDCNYCLSLPPFGQLPSLKELAIKRMKMVNTIGNEFYCSNLGLSSFQPFPLLESLQFEDMPEWEEWLPFEVEGSNFCFPCLKSLTLSKCPNLRGNLPSSLPSLTKISISECKLLETKACDLQWNSSVEVIHIREGGEDLFSLLDKYSWLELSIENCDSFQSLPRMMLGANCLQRLTLKNIPSLISFPTHGLSTSLQLLEIKYCGNLEFLSHETWHKYTSLEKLIIRNSCHSMKSFPLDCFPSLQWIHILYCPNLEAITTQGGWVALKLLIFCIRGCEKLSSLPEQIVLPVLKYSYLRGLPQLLSIPPSCLPSSLESLWIGIGILSSMSKHELGSLFQCLTSLSSLRLWGFSGEDLLNTLLKERLLPTSLQHLMLWSFDGLKLLEGKGLQHLTSLRELHIWYCGSLESLPEDQLSPSLELLEIDSCPLLEARYQSQKGKYWSKIAHIPAIKINGEVII</sequence>
<dbReference type="OrthoDB" id="1432172at2759"/>
<dbReference type="EMBL" id="CM003607">
    <property type="protein sequence ID" value="KYP67679.1"/>
    <property type="molecule type" value="Genomic_DNA"/>
</dbReference>
<proteinExistence type="predicted"/>
<organism evidence="4 5">
    <name type="scientific">Cajanus cajan</name>
    <name type="common">Pigeon pea</name>
    <name type="synonym">Cajanus indicus</name>
    <dbReference type="NCBI Taxonomy" id="3821"/>
    <lineage>
        <taxon>Eukaryota</taxon>
        <taxon>Viridiplantae</taxon>
        <taxon>Streptophyta</taxon>
        <taxon>Embryophyta</taxon>
        <taxon>Tracheophyta</taxon>
        <taxon>Spermatophyta</taxon>
        <taxon>Magnoliopsida</taxon>
        <taxon>eudicotyledons</taxon>
        <taxon>Gunneridae</taxon>
        <taxon>Pentapetalae</taxon>
        <taxon>rosids</taxon>
        <taxon>fabids</taxon>
        <taxon>Fabales</taxon>
        <taxon>Fabaceae</taxon>
        <taxon>Papilionoideae</taxon>
        <taxon>50 kb inversion clade</taxon>
        <taxon>NPAAA clade</taxon>
        <taxon>indigoferoid/millettioid clade</taxon>
        <taxon>Phaseoleae</taxon>
        <taxon>Cajanus</taxon>
    </lineage>
</organism>
<feature type="domain" description="Disease resistance R13L4/SHOC-2-like LRR" evidence="2">
    <location>
        <begin position="62"/>
        <end position="139"/>
    </location>
</feature>
<accession>A0A151TKX9</accession>
<dbReference type="OMA" id="PAKRKMN"/>
<dbReference type="Pfam" id="PF23598">
    <property type="entry name" value="LRR_14"/>
    <property type="match status" value="1"/>
</dbReference>
<keyword evidence="5" id="KW-1185">Reference proteome</keyword>
<evidence type="ECO:0000259" key="2">
    <source>
        <dbReference type="Pfam" id="PF23598"/>
    </source>
</evidence>
<dbReference type="InterPro" id="IPR055414">
    <property type="entry name" value="LRR_R13L4/SHOC2-like"/>
</dbReference>
<dbReference type="Pfam" id="PF25019">
    <property type="entry name" value="LRR_R13L1-DRL21"/>
    <property type="match status" value="1"/>
</dbReference>